<dbReference type="EMBL" id="PQNY01000019">
    <property type="protein sequence ID" value="POS00857.1"/>
    <property type="molecule type" value="Genomic_DNA"/>
</dbReference>
<evidence type="ECO:0000256" key="6">
    <source>
        <dbReference type="ARBA" id="ARBA00023136"/>
    </source>
</evidence>
<keyword evidence="9" id="KW-1185">Reference proteome</keyword>
<evidence type="ECO:0000313" key="8">
    <source>
        <dbReference type="EMBL" id="POS00857.1"/>
    </source>
</evidence>
<dbReference type="GO" id="GO:1990281">
    <property type="term" value="C:efflux pump complex"/>
    <property type="evidence" value="ECO:0007669"/>
    <property type="project" value="TreeGrafter"/>
</dbReference>
<evidence type="ECO:0000256" key="1">
    <source>
        <dbReference type="ARBA" id="ARBA00004442"/>
    </source>
</evidence>
<dbReference type="Gene3D" id="1.20.1600.10">
    <property type="entry name" value="Outer membrane efflux proteins (OEP)"/>
    <property type="match status" value="1"/>
</dbReference>
<keyword evidence="7" id="KW-0998">Cell outer membrane</keyword>
<comment type="similarity">
    <text evidence="2">Belongs to the outer membrane factor (OMF) (TC 1.B.17) family.</text>
</comment>
<dbReference type="InterPro" id="IPR051906">
    <property type="entry name" value="TolC-like"/>
</dbReference>
<accession>A0A2S4N558</accession>
<dbReference type="SUPFAM" id="SSF56954">
    <property type="entry name" value="Outer membrane efflux proteins (OEP)"/>
    <property type="match status" value="1"/>
</dbReference>
<comment type="subcellular location">
    <subcellularLocation>
        <location evidence="1">Cell outer membrane</location>
    </subcellularLocation>
</comment>
<dbReference type="OrthoDB" id="9771205at2"/>
<evidence type="ECO:0000256" key="3">
    <source>
        <dbReference type="ARBA" id="ARBA00022448"/>
    </source>
</evidence>
<dbReference type="GO" id="GO:0009279">
    <property type="term" value="C:cell outer membrane"/>
    <property type="evidence" value="ECO:0007669"/>
    <property type="project" value="UniProtKB-SubCell"/>
</dbReference>
<dbReference type="PANTHER" id="PTHR30026">
    <property type="entry name" value="OUTER MEMBRANE PROTEIN TOLC"/>
    <property type="match status" value="1"/>
</dbReference>
<dbReference type="Proteomes" id="UP000237056">
    <property type="component" value="Unassembled WGS sequence"/>
</dbReference>
<evidence type="ECO:0000256" key="5">
    <source>
        <dbReference type="ARBA" id="ARBA00022692"/>
    </source>
</evidence>
<keyword evidence="3" id="KW-0813">Transport</keyword>
<evidence type="ECO:0000256" key="4">
    <source>
        <dbReference type="ARBA" id="ARBA00022452"/>
    </source>
</evidence>
<protein>
    <submittedName>
        <fullName evidence="8">Outer membrane protein TolC</fullName>
    </submittedName>
</protein>
<reference evidence="8 9" key="1">
    <citation type="submission" date="2018-01" db="EMBL/GenBank/DDBJ databases">
        <title>Genomic Encyclopedia of Type Strains, Phase I: the one thousand microbial genomes (KMG-I) project.</title>
        <authorList>
            <person name="Goeker M."/>
        </authorList>
    </citation>
    <scope>NUCLEOTIDE SEQUENCE [LARGE SCALE GENOMIC DNA]</scope>
    <source>
        <strain evidence="8 9">DSM 17960</strain>
    </source>
</reference>
<evidence type="ECO:0000256" key="7">
    <source>
        <dbReference type="ARBA" id="ARBA00023237"/>
    </source>
</evidence>
<dbReference type="GO" id="GO:0015562">
    <property type="term" value="F:efflux transmembrane transporter activity"/>
    <property type="evidence" value="ECO:0007669"/>
    <property type="project" value="InterPro"/>
</dbReference>
<proteinExistence type="inferred from homology"/>
<keyword evidence="6" id="KW-0472">Membrane</keyword>
<keyword evidence="5" id="KW-0812">Transmembrane</keyword>
<sequence>MKKLCSLACILLINYGCFSQEKLTLKEAITTTLENNFDIKLAKNDTQISSINNHIGNAGMLPSITTTIANSNSLLNTTQTQGDGTVRKLDGAKNMNLTYGVGLDWTVFDGFKMFAKKERLETLKKLGEQQLQKTILETINSVTQTYYQIALTQMQIKTIDTAILISEQRYQLAKNRYTIGKASKLEMLNAEVDWNSDKSQKILLQQQYQSEKLTLNQLMSRDLSVDFFVEETIQLDESLVLNDLIQASENQNPDIVGYVLNEKIAQLNLKETKANRYPLVRLTSGYNFSRSQASLGFITQAKNNGWVYGFNASLPIFDGFSQSRNEKIAKAQIDNAKLKTQLTKQDIQTKIRMAYLNYQSNIALSKIEKQNTEIAKQNLDITQAKFNIGTITPIEYRTAQENYINAQFRATQVLQNAILQENQLKMLAGNIKI</sequence>
<organism evidence="8 9">
    <name type="scientific">Flavobacterium croceum DSM 17960</name>
    <dbReference type="NCBI Taxonomy" id="1121886"/>
    <lineage>
        <taxon>Bacteria</taxon>
        <taxon>Pseudomonadati</taxon>
        <taxon>Bacteroidota</taxon>
        <taxon>Flavobacteriia</taxon>
        <taxon>Flavobacteriales</taxon>
        <taxon>Flavobacteriaceae</taxon>
        <taxon>Flavobacterium</taxon>
    </lineage>
</organism>
<dbReference type="GO" id="GO:0015288">
    <property type="term" value="F:porin activity"/>
    <property type="evidence" value="ECO:0007669"/>
    <property type="project" value="TreeGrafter"/>
</dbReference>
<gene>
    <name evidence="8" type="ORF">Q361_11915</name>
</gene>
<dbReference type="RefSeq" id="WP_103726942.1">
    <property type="nucleotide sequence ID" value="NZ_PQNY01000019.1"/>
</dbReference>
<keyword evidence="4" id="KW-1134">Transmembrane beta strand</keyword>
<comment type="caution">
    <text evidence="8">The sequence shown here is derived from an EMBL/GenBank/DDBJ whole genome shotgun (WGS) entry which is preliminary data.</text>
</comment>
<dbReference type="AlphaFoldDB" id="A0A2S4N558"/>
<evidence type="ECO:0000313" key="9">
    <source>
        <dbReference type="Proteomes" id="UP000237056"/>
    </source>
</evidence>
<dbReference type="InterPro" id="IPR003423">
    <property type="entry name" value="OMP_efflux"/>
</dbReference>
<evidence type="ECO:0000256" key="2">
    <source>
        <dbReference type="ARBA" id="ARBA00007613"/>
    </source>
</evidence>
<name>A0A2S4N558_9FLAO</name>
<dbReference type="PANTHER" id="PTHR30026:SF20">
    <property type="entry name" value="OUTER MEMBRANE PROTEIN TOLC"/>
    <property type="match status" value="1"/>
</dbReference>
<dbReference type="Pfam" id="PF02321">
    <property type="entry name" value="OEP"/>
    <property type="match status" value="2"/>
</dbReference>